<feature type="region of interest" description="Disordered" evidence="1">
    <location>
        <begin position="83"/>
        <end position="106"/>
    </location>
</feature>
<dbReference type="AlphaFoldDB" id="A0A8J9V1C3"/>
<dbReference type="Pfam" id="PF05380">
    <property type="entry name" value="Peptidase_A17"/>
    <property type="match status" value="1"/>
</dbReference>
<dbReference type="Pfam" id="PF05585">
    <property type="entry name" value="DUF1758"/>
    <property type="match status" value="1"/>
</dbReference>
<evidence type="ECO:0000313" key="3">
    <source>
        <dbReference type="EMBL" id="CAH0714118.1"/>
    </source>
</evidence>
<organism evidence="3 4">
    <name type="scientific">Brenthis ino</name>
    <name type="common">lesser marbled fritillary</name>
    <dbReference type="NCBI Taxonomy" id="405034"/>
    <lineage>
        <taxon>Eukaryota</taxon>
        <taxon>Metazoa</taxon>
        <taxon>Ecdysozoa</taxon>
        <taxon>Arthropoda</taxon>
        <taxon>Hexapoda</taxon>
        <taxon>Insecta</taxon>
        <taxon>Pterygota</taxon>
        <taxon>Neoptera</taxon>
        <taxon>Endopterygota</taxon>
        <taxon>Lepidoptera</taxon>
        <taxon>Glossata</taxon>
        <taxon>Ditrysia</taxon>
        <taxon>Papilionoidea</taxon>
        <taxon>Nymphalidae</taxon>
        <taxon>Heliconiinae</taxon>
        <taxon>Argynnini</taxon>
        <taxon>Brenthis</taxon>
    </lineage>
</organism>
<dbReference type="EMBL" id="OV170221">
    <property type="protein sequence ID" value="CAH0714118.1"/>
    <property type="molecule type" value="Genomic_DNA"/>
</dbReference>
<accession>A0A8J9V1C3</accession>
<feature type="compositionally biased region" description="Polar residues" evidence="1">
    <location>
        <begin position="93"/>
        <end position="106"/>
    </location>
</feature>
<dbReference type="PANTHER" id="PTHR47331:SF4">
    <property type="entry name" value="PEPTIDASE S1 DOMAIN-CONTAINING PROTEIN"/>
    <property type="match status" value="1"/>
</dbReference>
<dbReference type="InterPro" id="IPR008042">
    <property type="entry name" value="Retrotrans_Pao"/>
</dbReference>
<reference evidence="3" key="1">
    <citation type="submission" date="2021-12" db="EMBL/GenBank/DDBJ databases">
        <authorList>
            <person name="Martin H S."/>
        </authorList>
    </citation>
    <scope>NUCLEOTIDE SEQUENCE</scope>
</reference>
<keyword evidence="4" id="KW-1185">Reference proteome</keyword>
<dbReference type="Gene3D" id="2.40.70.10">
    <property type="entry name" value="Acid Proteases"/>
    <property type="match status" value="1"/>
</dbReference>
<dbReference type="OrthoDB" id="7454926at2759"/>
<evidence type="ECO:0000313" key="4">
    <source>
        <dbReference type="Proteomes" id="UP000838878"/>
    </source>
</evidence>
<dbReference type="InterPro" id="IPR008737">
    <property type="entry name" value="DUF1758"/>
</dbReference>
<gene>
    <name evidence="3" type="ORF">BINO364_LOCUS1199</name>
</gene>
<feature type="domain" description="DUF1758" evidence="2">
    <location>
        <begin position="134"/>
        <end position="251"/>
    </location>
</feature>
<feature type="non-terminal residue" evidence="3">
    <location>
        <position position="762"/>
    </location>
</feature>
<name>A0A8J9V1C3_9NEOP</name>
<sequence>MSEPSVSTMYKESGIKVLIVKRSSIKGQITKFKNYLDKITRQSQLTGIEVAELSLKVSRFESLSAKYDELQTQIELINADTLDEELDEPDTPKVNNASGDVSETSANYSNKNSNQIILSTAQVYILNPTTNEPLKVRALLDSGSQSSFITKSLQQKLAINSNPISVNVIGIGHSDNQIKESCVIQLKSIYNNFKTKLNCLVLHRLTGNLPKAPINIQQLNIPSHLHLADPDFNQPAPIDILIGADLFWQLMKNDRISLGANKPILQYSSFGWLIGGPISYQAKQVLCNNSVINDNFPNENKIDNLLAKFWELEELPQKTILSETELACENHFRSHTLRLPSGRFSVKLPLRDSPDCLGSNDSEELNYIQNSVAQELDKGCFKLRKYKSNLSSIFDNCNLNLQENFMLSEASSTLGLGWNPNNDMLYFPVNIPPLRNNITKRSIMSDAFKIFDPLGLLSPYIMQPKLMLQKLWKLKSDWDQPVPIDIENAWRDFSRDLLLISNFQIPRFVLSESPQIIDIHCFSDASLVGYGACIYARVTSSNNHIEVKLLCSKSKVAPLKPVSIPRLELCAALLSSRLGKAVINSIRFTPNSVTYWSDSSVVLGWLSSDSTRQKTFVANRVGEIQENTKLSAWRYVPTDHNPADLISRATTLIQLQNSDLWWHGPTFLTKDQNEWPALKSCDNVDLPDVKFTATVMITKPIELIDFERFSNFNRLQRTMAYVLRFINNLRNFKNRLSDRRYVRFDGNLQKIKLSRTARRSTY</sequence>
<protein>
    <recommendedName>
        <fullName evidence="2">DUF1758 domain-containing protein</fullName>
    </recommendedName>
</protein>
<dbReference type="Proteomes" id="UP000838878">
    <property type="component" value="Chromosome 1"/>
</dbReference>
<proteinExistence type="predicted"/>
<dbReference type="PANTHER" id="PTHR47331">
    <property type="entry name" value="PHD-TYPE DOMAIN-CONTAINING PROTEIN"/>
    <property type="match status" value="1"/>
</dbReference>
<dbReference type="InterPro" id="IPR021109">
    <property type="entry name" value="Peptidase_aspartic_dom_sf"/>
</dbReference>
<evidence type="ECO:0000256" key="1">
    <source>
        <dbReference type="SAM" id="MobiDB-lite"/>
    </source>
</evidence>
<evidence type="ECO:0000259" key="2">
    <source>
        <dbReference type="Pfam" id="PF05585"/>
    </source>
</evidence>